<feature type="compositionally biased region" description="Basic and acidic residues" evidence="1">
    <location>
        <begin position="60"/>
        <end position="76"/>
    </location>
</feature>
<keyword evidence="3" id="KW-1185">Reference proteome</keyword>
<feature type="region of interest" description="Disordered" evidence="1">
    <location>
        <begin position="1"/>
        <end position="111"/>
    </location>
</feature>
<dbReference type="EMBL" id="JANPWB010000001">
    <property type="protein sequence ID" value="KAJ1217062.1"/>
    <property type="molecule type" value="Genomic_DNA"/>
</dbReference>
<dbReference type="AlphaFoldDB" id="A0AAV7WVQ6"/>
<name>A0AAV7WVQ6_PLEWA</name>
<feature type="non-terminal residue" evidence="2">
    <location>
        <position position="111"/>
    </location>
</feature>
<dbReference type="Proteomes" id="UP001066276">
    <property type="component" value="Chromosome 1_1"/>
</dbReference>
<comment type="caution">
    <text evidence="2">The sequence shown here is derived from an EMBL/GenBank/DDBJ whole genome shotgun (WGS) entry which is preliminary data.</text>
</comment>
<evidence type="ECO:0000256" key="1">
    <source>
        <dbReference type="SAM" id="MobiDB-lite"/>
    </source>
</evidence>
<reference evidence="2" key="1">
    <citation type="journal article" date="2022" name="bioRxiv">
        <title>Sequencing and chromosome-scale assembly of the giantPleurodeles waltlgenome.</title>
        <authorList>
            <person name="Brown T."/>
            <person name="Elewa A."/>
            <person name="Iarovenko S."/>
            <person name="Subramanian E."/>
            <person name="Araus A.J."/>
            <person name="Petzold A."/>
            <person name="Susuki M."/>
            <person name="Suzuki K.-i.T."/>
            <person name="Hayashi T."/>
            <person name="Toyoda A."/>
            <person name="Oliveira C."/>
            <person name="Osipova E."/>
            <person name="Leigh N.D."/>
            <person name="Simon A."/>
            <person name="Yun M.H."/>
        </authorList>
    </citation>
    <scope>NUCLEOTIDE SEQUENCE</scope>
    <source>
        <strain evidence="2">20211129_DDA</strain>
        <tissue evidence="2">Liver</tissue>
    </source>
</reference>
<feature type="non-terminal residue" evidence="2">
    <location>
        <position position="1"/>
    </location>
</feature>
<organism evidence="2 3">
    <name type="scientific">Pleurodeles waltl</name>
    <name type="common">Iberian ribbed newt</name>
    <dbReference type="NCBI Taxonomy" id="8319"/>
    <lineage>
        <taxon>Eukaryota</taxon>
        <taxon>Metazoa</taxon>
        <taxon>Chordata</taxon>
        <taxon>Craniata</taxon>
        <taxon>Vertebrata</taxon>
        <taxon>Euteleostomi</taxon>
        <taxon>Amphibia</taxon>
        <taxon>Batrachia</taxon>
        <taxon>Caudata</taxon>
        <taxon>Salamandroidea</taxon>
        <taxon>Salamandridae</taxon>
        <taxon>Pleurodelinae</taxon>
        <taxon>Pleurodeles</taxon>
    </lineage>
</organism>
<accession>A0AAV7WVQ6</accession>
<proteinExistence type="predicted"/>
<evidence type="ECO:0000313" key="2">
    <source>
        <dbReference type="EMBL" id="KAJ1217062.1"/>
    </source>
</evidence>
<protein>
    <submittedName>
        <fullName evidence="2">Uncharacterized protein</fullName>
    </submittedName>
</protein>
<evidence type="ECO:0000313" key="3">
    <source>
        <dbReference type="Proteomes" id="UP001066276"/>
    </source>
</evidence>
<gene>
    <name evidence="2" type="ORF">NDU88_004657</name>
</gene>
<sequence>PKQVCSRVVPDPAMQRCDDSREGHPGGTTTVTEEEEAAGNPEVWVSLNIKDRQPTCPTSGREDKEQNKDTRRRDAEPAQCEPRISDSAGYRSPVRYTDRHVPGGAFLRQVR</sequence>